<comment type="caution">
    <text evidence="2">The sequence shown here is derived from an EMBL/GenBank/DDBJ whole genome shotgun (WGS) entry which is preliminary data.</text>
</comment>
<sequence>MTHNKISVISSRLISRQIQYKGTDKKPADLTIIEVLSDTSEVATCLLYCSKKTDCKSVVYEDTKCYLYSTSVGSLPLASGQKAIAEFSTDISTNLCTEPGTYCKHSSVFMTFTCACATDGFLDANPCTIGQAYKKMERGSK</sequence>
<keyword evidence="3" id="KW-1185">Reference proteome</keyword>
<protein>
    <recommendedName>
        <fullName evidence="1">Apple domain-containing protein</fullName>
    </recommendedName>
</protein>
<proteinExistence type="predicted"/>
<name>A0AAD9IUD9_9ANNE</name>
<organism evidence="2 3">
    <name type="scientific">Paralvinella palmiformis</name>
    <dbReference type="NCBI Taxonomy" id="53620"/>
    <lineage>
        <taxon>Eukaryota</taxon>
        <taxon>Metazoa</taxon>
        <taxon>Spiralia</taxon>
        <taxon>Lophotrochozoa</taxon>
        <taxon>Annelida</taxon>
        <taxon>Polychaeta</taxon>
        <taxon>Sedentaria</taxon>
        <taxon>Canalipalpata</taxon>
        <taxon>Terebellida</taxon>
        <taxon>Terebelliformia</taxon>
        <taxon>Alvinellidae</taxon>
        <taxon>Paralvinella</taxon>
    </lineage>
</organism>
<evidence type="ECO:0000259" key="1">
    <source>
        <dbReference type="Pfam" id="PF00024"/>
    </source>
</evidence>
<dbReference type="EMBL" id="JAODUP010001329">
    <property type="protein sequence ID" value="KAK2140518.1"/>
    <property type="molecule type" value="Genomic_DNA"/>
</dbReference>
<reference evidence="2" key="1">
    <citation type="journal article" date="2023" name="Mol. Biol. Evol.">
        <title>Third-Generation Sequencing Reveals the Adaptive Role of the Epigenome in Three Deep-Sea Polychaetes.</title>
        <authorList>
            <person name="Perez M."/>
            <person name="Aroh O."/>
            <person name="Sun Y."/>
            <person name="Lan Y."/>
            <person name="Juniper S.K."/>
            <person name="Young C.R."/>
            <person name="Angers B."/>
            <person name="Qian P.Y."/>
        </authorList>
    </citation>
    <scope>NUCLEOTIDE SEQUENCE</scope>
    <source>
        <strain evidence="2">P08H-3</strain>
    </source>
</reference>
<dbReference type="Pfam" id="PF00024">
    <property type="entry name" value="PAN_1"/>
    <property type="match status" value="1"/>
</dbReference>
<evidence type="ECO:0000313" key="3">
    <source>
        <dbReference type="Proteomes" id="UP001208570"/>
    </source>
</evidence>
<evidence type="ECO:0000313" key="2">
    <source>
        <dbReference type="EMBL" id="KAK2140518.1"/>
    </source>
</evidence>
<gene>
    <name evidence="2" type="ORF">LSH36_1329g00009</name>
</gene>
<dbReference type="InterPro" id="IPR003609">
    <property type="entry name" value="Pan_app"/>
</dbReference>
<feature type="domain" description="Apple" evidence="1">
    <location>
        <begin position="33"/>
        <end position="84"/>
    </location>
</feature>
<dbReference type="AlphaFoldDB" id="A0AAD9IUD9"/>
<dbReference type="Proteomes" id="UP001208570">
    <property type="component" value="Unassembled WGS sequence"/>
</dbReference>
<accession>A0AAD9IUD9</accession>